<name>A0A077ZYK9_STYLE</name>
<feature type="site" description="Interaction with phosphoserine on interacting protein" evidence="2">
    <location>
        <position position="129"/>
    </location>
</feature>
<dbReference type="PANTHER" id="PTHR18860">
    <property type="entry name" value="14-3-3 PROTEIN"/>
    <property type="match status" value="1"/>
</dbReference>
<dbReference type="InterPro" id="IPR036815">
    <property type="entry name" value="14-3-3_dom_sf"/>
</dbReference>
<dbReference type="SUPFAM" id="SSF48445">
    <property type="entry name" value="14-3-3 protein"/>
    <property type="match status" value="1"/>
</dbReference>
<dbReference type="PRINTS" id="PR00305">
    <property type="entry name" value="1433ZETA"/>
</dbReference>
<dbReference type="OMA" id="ELPECHP"/>
<dbReference type="Proteomes" id="UP000039865">
    <property type="component" value="Unassembled WGS sequence"/>
</dbReference>
<dbReference type="EMBL" id="CCKQ01003159">
    <property type="protein sequence ID" value="CDW74272.1"/>
    <property type="molecule type" value="Genomic_DNA"/>
</dbReference>
<feature type="domain" description="14-3-3" evidence="3">
    <location>
        <begin position="4"/>
        <end position="239"/>
    </location>
</feature>
<dbReference type="OrthoDB" id="10260625at2759"/>
<reference evidence="4 5" key="1">
    <citation type="submission" date="2014-06" db="EMBL/GenBank/DDBJ databases">
        <authorList>
            <person name="Swart Estienne"/>
        </authorList>
    </citation>
    <scope>NUCLEOTIDE SEQUENCE [LARGE SCALE GENOMIC DNA]</scope>
    <source>
        <strain evidence="4 5">130c</strain>
    </source>
</reference>
<dbReference type="InParanoid" id="A0A077ZYK9"/>
<feature type="site" description="Interaction with phosphoserine on interacting protein" evidence="2">
    <location>
        <position position="57"/>
    </location>
</feature>
<keyword evidence="5" id="KW-1185">Reference proteome</keyword>
<evidence type="ECO:0000313" key="4">
    <source>
        <dbReference type="EMBL" id="CDW74272.1"/>
    </source>
</evidence>
<dbReference type="SMART" id="SM00101">
    <property type="entry name" value="14_3_3"/>
    <property type="match status" value="1"/>
</dbReference>
<evidence type="ECO:0000256" key="2">
    <source>
        <dbReference type="PIRSR" id="PIRSR000868-1"/>
    </source>
</evidence>
<dbReference type="Pfam" id="PF00244">
    <property type="entry name" value="14-3-3"/>
    <property type="match status" value="1"/>
</dbReference>
<proteinExistence type="inferred from homology"/>
<sequence length="241" mass="27428">MSVEESIFLARVAEQAERFEDMVEFLKPVLDTKGGDVTSDERNLLSVAFKNLISSKRTAWRTISAIEQNPKYQKFNDSLAGYKKRIEQGLYADCENVIHIIKTKALPEGKVKDVEAKAFFTKMVGDYYRYIAETAQNEKLQQVKEEALKSYEEASKLDLPPCNPIKLGLALNFSVFHYEVMKNQSKACTLADEALQAALEKIDDLGEDDFRDAKSIIELLKENLTLWKEEEEGGDNQIEDL</sequence>
<gene>
    <name evidence="4" type="primary">Contig9159.g9800</name>
    <name evidence="4" type="ORF">STYLEM_3266</name>
</gene>
<evidence type="ECO:0000259" key="3">
    <source>
        <dbReference type="SMART" id="SM00101"/>
    </source>
</evidence>
<dbReference type="Gene3D" id="1.20.190.20">
    <property type="entry name" value="14-3-3 domain"/>
    <property type="match status" value="1"/>
</dbReference>
<dbReference type="PIRSF" id="PIRSF000868">
    <property type="entry name" value="14-3-3"/>
    <property type="match status" value="1"/>
</dbReference>
<dbReference type="CDD" id="cd08774">
    <property type="entry name" value="14-3-3"/>
    <property type="match status" value="1"/>
</dbReference>
<organism evidence="4 5">
    <name type="scientific">Stylonychia lemnae</name>
    <name type="common">Ciliate</name>
    <dbReference type="NCBI Taxonomy" id="5949"/>
    <lineage>
        <taxon>Eukaryota</taxon>
        <taxon>Sar</taxon>
        <taxon>Alveolata</taxon>
        <taxon>Ciliophora</taxon>
        <taxon>Intramacronucleata</taxon>
        <taxon>Spirotrichea</taxon>
        <taxon>Stichotrichia</taxon>
        <taxon>Sporadotrichida</taxon>
        <taxon>Oxytrichidae</taxon>
        <taxon>Stylonychinae</taxon>
        <taxon>Stylonychia</taxon>
    </lineage>
</organism>
<dbReference type="AlphaFoldDB" id="A0A077ZYK9"/>
<dbReference type="InterPro" id="IPR023410">
    <property type="entry name" value="14-3-3_domain"/>
</dbReference>
<dbReference type="InterPro" id="IPR000308">
    <property type="entry name" value="14-3-3"/>
</dbReference>
<protein>
    <submittedName>
        <fullName evidence="4">14-3-3 protein</fullName>
    </submittedName>
</protein>
<evidence type="ECO:0000313" key="5">
    <source>
        <dbReference type="Proteomes" id="UP000039865"/>
    </source>
</evidence>
<accession>A0A077ZYK9</accession>
<comment type="similarity">
    <text evidence="1">Belongs to the 14-3-3 family.</text>
</comment>
<evidence type="ECO:0000256" key="1">
    <source>
        <dbReference type="ARBA" id="ARBA00006141"/>
    </source>
</evidence>